<gene>
    <name evidence="2" type="ORF">CRN52_19200</name>
</gene>
<comment type="caution">
    <text evidence="2">The sequence shown here is derived from an EMBL/GenBank/DDBJ whole genome shotgun (WGS) entry which is preliminary data.</text>
</comment>
<dbReference type="InterPro" id="IPR009560">
    <property type="entry name" value="DUF1176"/>
</dbReference>
<evidence type="ECO:0008006" key="4">
    <source>
        <dbReference type="Google" id="ProtNLM"/>
    </source>
</evidence>
<reference evidence="2 3" key="1">
    <citation type="journal article" date="2018" name="Front. Microbiol.">
        <title>Phylogeny of Vibrio vulnificus from the Analysis of the Core-Genome: Implications for Intra-Species Taxonomy.</title>
        <authorList>
            <person name="Roig F.J."/>
            <person name="Gonzalez-Candelas F."/>
            <person name="Sanjuan E."/>
            <person name="Fouz B."/>
            <person name="Feil E.J."/>
            <person name="Llorens C."/>
            <person name="Baker-Austin C."/>
            <person name="Oliver J.D."/>
            <person name="Danin-Poleg Y."/>
            <person name="Gibas C.J."/>
            <person name="Kashi Y."/>
            <person name="Gulig P.A."/>
            <person name="Morrison S.S."/>
            <person name="Amaro C."/>
        </authorList>
    </citation>
    <scope>NUCLEOTIDE SEQUENCE [LARGE SCALE GENOMIC DNA]</scope>
    <source>
        <strain evidence="2 3">CECT4608</strain>
    </source>
</reference>
<evidence type="ECO:0000313" key="3">
    <source>
        <dbReference type="Proteomes" id="UP000237466"/>
    </source>
</evidence>
<protein>
    <recommendedName>
        <fullName evidence="4">DUF1176 domain-containing protein</fullName>
    </recommendedName>
</protein>
<dbReference type="Proteomes" id="UP000237466">
    <property type="component" value="Unassembled WGS sequence"/>
</dbReference>
<organism evidence="2 3">
    <name type="scientific">Vibrio vulnificus</name>
    <dbReference type="NCBI Taxonomy" id="672"/>
    <lineage>
        <taxon>Bacteria</taxon>
        <taxon>Pseudomonadati</taxon>
        <taxon>Pseudomonadota</taxon>
        <taxon>Gammaproteobacteria</taxon>
        <taxon>Vibrionales</taxon>
        <taxon>Vibrionaceae</taxon>
        <taxon>Vibrio</taxon>
    </lineage>
</organism>
<dbReference type="RefSeq" id="WP_103200970.1">
    <property type="nucleotide sequence ID" value="NZ_JASMUA010000001.1"/>
</dbReference>
<keyword evidence="1" id="KW-0732">Signal</keyword>
<feature type="chain" id="PRO_5015596386" description="DUF1176 domain-containing protein" evidence="1">
    <location>
        <begin position="21"/>
        <end position="343"/>
    </location>
</feature>
<name>A0A2S3QY33_VIBVL</name>
<dbReference type="AlphaFoldDB" id="A0A2S3QY33"/>
<dbReference type="Pfam" id="PF06674">
    <property type="entry name" value="DUF1176"/>
    <property type="match status" value="1"/>
</dbReference>
<accession>A0A2S3QY33</accession>
<evidence type="ECO:0000313" key="2">
    <source>
        <dbReference type="EMBL" id="POB43861.1"/>
    </source>
</evidence>
<evidence type="ECO:0000256" key="1">
    <source>
        <dbReference type="SAM" id="SignalP"/>
    </source>
</evidence>
<feature type="signal peptide" evidence="1">
    <location>
        <begin position="1"/>
        <end position="20"/>
    </location>
</feature>
<sequence>MLYIRSAIYTLGLVAFSANAFEGESFQHKDWYLACDNTGTCRAAGYSDTDSLNPVAVMFTREAGPATPVTAKVYLGDESDFDPWPEQINLYIDSQDLGPIKHDILTTMQVQALLAVVTKDSLIEIGDGKSNWVLSGNGASAVFRRIDEYQGRQNTPFAIVAKGQSAESKVIPAAALPTLVNVGGDAIMKSLEPESAQYAKLLPQLRATYQDEGDSTECGRLFEESPSISIAKFNNGQSLIEASCWMAAYNYGSSYWLLDEGESALPKLLNISGNDYSDGIVSSAHKGRGLGDCWSFESWVFDGKTMVRSNDSTTGLCRGIAAGGIDPMPIWVSEVVVAQDLNK</sequence>
<proteinExistence type="predicted"/>
<dbReference type="EMBL" id="PDGH01000126">
    <property type="protein sequence ID" value="POB43861.1"/>
    <property type="molecule type" value="Genomic_DNA"/>
</dbReference>